<dbReference type="Proteomes" id="UP000887013">
    <property type="component" value="Unassembled WGS sequence"/>
</dbReference>
<proteinExistence type="predicted"/>
<dbReference type="AlphaFoldDB" id="A0A8X6QPX8"/>
<dbReference type="OrthoDB" id="6429785at2759"/>
<evidence type="ECO:0000313" key="1">
    <source>
        <dbReference type="EMBL" id="GFU30862.1"/>
    </source>
</evidence>
<sequence>MRSTHQDKFLFKLQTKCGRNNCLLYIPDESRWETVTAFRLFIGHDCLVIHFYHIGTLTEAACLLCDNSNKPMDKYRLRTSEALYIDTESSRYCFL</sequence>
<gene>
    <name evidence="1" type="ORF">NPIL_669721</name>
</gene>
<keyword evidence="2" id="KW-1185">Reference proteome</keyword>
<dbReference type="EMBL" id="BMAW01129543">
    <property type="protein sequence ID" value="GFU30862.1"/>
    <property type="molecule type" value="Genomic_DNA"/>
</dbReference>
<organism evidence="1 2">
    <name type="scientific">Nephila pilipes</name>
    <name type="common">Giant wood spider</name>
    <name type="synonym">Nephila maculata</name>
    <dbReference type="NCBI Taxonomy" id="299642"/>
    <lineage>
        <taxon>Eukaryota</taxon>
        <taxon>Metazoa</taxon>
        <taxon>Ecdysozoa</taxon>
        <taxon>Arthropoda</taxon>
        <taxon>Chelicerata</taxon>
        <taxon>Arachnida</taxon>
        <taxon>Araneae</taxon>
        <taxon>Araneomorphae</taxon>
        <taxon>Entelegynae</taxon>
        <taxon>Araneoidea</taxon>
        <taxon>Nephilidae</taxon>
        <taxon>Nephila</taxon>
    </lineage>
</organism>
<reference evidence="1" key="1">
    <citation type="submission" date="2020-08" db="EMBL/GenBank/DDBJ databases">
        <title>Multicomponent nature underlies the extraordinary mechanical properties of spider dragline silk.</title>
        <authorList>
            <person name="Kono N."/>
            <person name="Nakamura H."/>
            <person name="Mori M."/>
            <person name="Yoshida Y."/>
            <person name="Ohtoshi R."/>
            <person name="Malay A.D."/>
            <person name="Moran D.A.P."/>
            <person name="Tomita M."/>
            <person name="Numata K."/>
            <person name="Arakawa K."/>
        </authorList>
    </citation>
    <scope>NUCLEOTIDE SEQUENCE</scope>
</reference>
<comment type="caution">
    <text evidence="1">The sequence shown here is derived from an EMBL/GenBank/DDBJ whole genome shotgun (WGS) entry which is preliminary data.</text>
</comment>
<evidence type="ECO:0000313" key="2">
    <source>
        <dbReference type="Proteomes" id="UP000887013"/>
    </source>
</evidence>
<name>A0A8X6QPX8_NEPPI</name>
<protein>
    <submittedName>
        <fullName evidence="1">Uncharacterized protein</fullName>
    </submittedName>
</protein>
<accession>A0A8X6QPX8</accession>